<keyword evidence="3" id="KW-1185">Reference proteome</keyword>
<feature type="compositionally biased region" description="Basic and acidic residues" evidence="1">
    <location>
        <begin position="543"/>
        <end position="554"/>
    </location>
</feature>
<dbReference type="Proteomes" id="UP001205998">
    <property type="component" value="Unassembled WGS sequence"/>
</dbReference>
<feature type="region of interest" description="Disordered" evidence="1">
    <location>
        <begin position="1"/>
        <end position="399"/>
    </location>
</feature>
<dbReference type="PANTHER" id="PTHR16022:SF0">
    <property type="entry name" value="CYTOPLASMIC DYNEIN 2 INTERMEDIATE CHAIN 1"/>
    <property type="match status" value="1"/>
</dbReference>
<dbReference type="AlphaFoldDB" id="A0AAD5FTE3"/>
<dbReference type="InterPro" id="IPR015943">
    <property type="entry name" value="WD40/YVTN_repeat-like_dom_sf"/>
</dbReference>
<dbReference type="EMBL" id="MU550780">
    <property type="protein sequence ID" value="KAI5627327.1"/>
    <property type="molecule type" value="Genomic_DNA"/>
</dbReference>
<organism evidence="2 3">
    <name type="scientific">Silurus asotus</name>
    <name type="common">Amur catfish</name>
    <name type="synonym">Parasilurus asotus</name>
    <dbReference type="NCBI Taxonomy" id="30991"/>
    <lineage>
        <taxon>Eukaryota</taxon>
        <taxon>Metazoa</taxon>
        <taxon>Chordata</taxon>
        <taxon>Craniata</taxon>
        <taxon>Vertebrata</taxon>
        <taxon>Euteleostomi</taxon>
        <taxon>Actinopterygii</taxon>
        <taxon>Neopterygii</taxon>
        <taxon>Teleostei</taxon>
        <taxon>Ostariophysi</taxon>
        <taxon>Siluriformes</taxon>
        <taxon>Siluridae</taxon>
        <taxon>Silurus</taxon>
    </lineage>
</organism>
<feature type="region of interest" description="Disordered" evidence="1">
    <location>
        <begin position="531"/>
        <end position="554"/>
    </location>
</feature>
<dbReference type="InterPro" id="IPR001680">
    <property type="entry name" value="WD40_rpt"/>
</dbReference>
<gene>
    <name evidence="2" type="ORF">C0J50_13110</name>
</gene>
<sequence length="1093" mass="127319">MFSGKNREEDSRRTETSHRDPERDRRKHREGSGRRGETRDERERDPSETEYQKRERYKSRDGEKEKERDKGRSKERDLEREKRNREREKEKEREKRDKEKEREREKRDREKEREKRDREQEREKRDREKDGKTKDGEKFRETRESEKNREMRDREKDKKIRESEKNREMRDREKGRETRDRGKDREIRDRGKDRDREKRDREKEREREKRDSMKEREIRYREKERDQHRAKEGRRDRGEERDQEKDRERERRRAERENERRKEKEERKERRGDKERERGEEQNRERKERDRQDTGQIDREERRERMRREDREREQRHRPQEKDEKETGERRDQVEQDVVEDDAGAVEDYGNEGYEDDFEEYEEDFEDCDEEEEDKEEEQAEGEQREVERELSPHSRRELEDVRRAMEKENEMVITGHIRASSQELEIFPRDLRKSQAYGRVIDFTAARQRERNQQAAQKQKKRSAEILHLIDLDFSVTECLLDLPPVREYDAYIRSYGTANTKQAYVQCNEDNVERDTQTEDTDIMDKWTQHPPESSVACGGDGHDTSTRIPSDEGVTRTMLDSKRLTRFLHSSTQVMAVLLEENMAENNSVKKLQSQTHTHSFSDGCVQLNTSLSLLQGRQVTLLHFSQTQPHTLLSVHSPHSGSGHVTLDRTTLICVWNIWEPSTPQRLLIYETEVRSCCFSPGKAVLVFAGTDVGSVVLWDLREPSSSHLSIRVCEEEWTLRYPTFSTDAVLSGTGHFSAVISVEPVLANLGEGLRDSLLPDQEESMRSFQLGSLDENGLLNLWVVVELPRADDSGSQTDLGLRPGGKVKLLHSSFLQTTPKLDSGVTSHLSSVLKFLPSDSNHFFIGSNMVVVELPRADDSGSQTDLGLRPGGKVKLLHSSFLQTTPKLDNGVTSHLSSVLKFLPSDSNHFFIGSNMGLVRHGTRNGLHAVPKLYRPKDGETPADITALEFCPNGEPYFLVGCSDGVVRLHACVCEEAVCEWAVCSGSVQCVSFSPTRCSVFCTLDSASVLHIWDLTQRDESPVLTHDLHTDPVSTMAVFGDAVRQNPYSGVALGKRSGSLEIHFLLPSFTLPQPSDAEKLHLLASDTL</sequence>
<feature type="compositionally biased region" description="Acidic residues" evidence="1">
    <location>
        <begin position="335"/>
        <end position="381"/>
    </location>
</feature>
<proteinExistence type="predicted"/>
<dbReference type="GO" id="GO:0045504">
    <property type="term" value="F:dynein heavy chain binding"/>
    <property type="evidence" value="ECO:0007669"/>
    <property type="project" value="InterPro"/>
</dbReference>
<dbReference type="PANTHER" id="PTHR16022">
    <property type="entry name" value="WD REPEAT DOMAIN 60"/>
    <property type="match status" value="1"/>
</dbReference>
<feature type="compositionally biased region" description="Basic and acidic residues" evidence="1">
    <location>
        <begin position="382"/>
        <end position="399"/>
    </location>
</feature>
<reference evidence="2" key="1">
    <citation type="submission" date="2018-07" db="EMBL/GenBank/DDBJ databases">
        <title>Comparative genomics of catfishes provides insights into carnivory and benthic adaptation.</title>
        <authorList>
            <person name="Zhang Y."/>
            <person name="Wang D."/>
            <person name="Peng Z."/>
            <person name="Zheng S."/>
            <person name="Shao F."/>
            <person name="Tao W."/>
        </authorList>
    </citation>
    <scope>NUCLEOTIDE SEQUENCE</scope>
    <source>
        <strain evidence="2">Chongqing</strain>
    </source>
</reference>
<dbReference type="SUPFAM" id="SSF50978">
    <property type="entry name" value="WD40 repeat-like"/>
    <property type="match status" value="1"/>
</dbReference>
<dbReference type="GO" id="GO:0045503">
    <property type="term" value="F:dynein light chain binding"/>
    <property type="evidence" value="ECO:0007669"/>
    <property type="project" value="InterPro"/>
</dbReference>
<accession>A0AAD5FTE3</accession>
<evidence type="ECO:0000313" key="3">
    <source>
        <dbReference type="Proteomes" id="UP001205998"/>
    </source>
</evidence>
<dbReference type="InterPro" id="IPR036322">
    <property type="entry name" value="WD40_repeat_dom_sf"/>
</dbReference>
<dbReference type="Gene3D" id="2.130.10.10">
    <property type="entry name" value="YVTN repeat-like/Quinoprotein amine dehydrogenase"/>
    <property type="match status" value="2"/>
</dbReference>
<comment type="caution">
    <text evidence="2">The sequence shown here is derived from an EMBL/GenBank/DDBJ whole genome shotgun (WGS) entry which is preliminary data.</text>
</comment>
<dbReference type="GO" id="GO:0005868">
    <property type="term" value="C:cytoplasmic dynein complex"/>
    <property type="evidence" value="ECO:0007669"/>
    <property type="project" value="InterPro"/>
</dbReference>
<evidence type="ECO:0000313" key="2">
    <source>
        <dbReference type="EMBL" id="KAI5627327.1"/>
    </source>
</evidence>
<feature type="compositionally biased region" description="Basic and acidic residues" evidence="1">
    <location>
        <begin position="1"/>
        <end position="334"/>
    </location>
</feature>
<dbReference type="SMART" id="SM00320">
    <property type="entry name" value="WD40"/>
    <property type="match status" value="3"/>
</dbReference>
<name>A0AAD5FTE3_SILAS</name>
<dbReference type="GO" id="GO:0005929">
    <property type="term" value="C:cilium"/>
    <property type="evidence" value="ECO:0007669"/>
    <property type="project" value="GOC"/>
</dbReference>
<dbReference type="InterPro" id="IPR042505">
    <property type="entry name" value="DYNC2I1"/>
</dbReference>
<protein>
    <submittedName>
        <fullName evidence="2">WD repeat-containing protein 60 isoform X1</fullName>
    </submittedName>
</protein>
<dbReference type="GO" id="GO:0042073">
    <property type="term" value="P:intraciliary transport"/>
    <property type="evidence" value="ECO:0007669"/>
    <property type="project" value="InterPro"/>
</dbReference>
<evidence type="ECO:0000256" key="1">
    <source>
        <dbReference type="SAM" id="MobiDB-lite"/>
    </source>
</evidence>